<dbReference type="PROSITE" id="PS51257">
    <property type="entry name" value="PROKAR_LIPOPROTEIN"/>
    <property type="match status" value="1"/>
</dbReference>
<proteinExistence type="inferred from homology"/>
<name>A0A4R1HFS1_9GAMM</name>
<evidence type="ECO:0000256" key="2">
    <source>
        <dbReference type="ARBA" id="ARBA00007330"/>
    </source>
</evidence>
<feature type="domain" description="FAD dependent oxidoreductase" evidence="6">
    <location>
        <begin position="14"/>
        <end position="355"/>
    </location>
</feature>
<dbReference type="InterPro" id="IPR031656">
    <property type="entry name" value="DAO_C"/>
</dbReference>
<dbReference type="InterPro" id="IPR006076">
    <property type="entry name" value="FAD-dep_OxRdtase"/>
</dbReference>
<dbReference type="OrthoDB" id="9766796at2"/>
<dbReference type="Pfam" id="PF16901">
    <property type="entry name" value="DAO_C"/>
    <property type="match status" value="1"/>
</dbReference>
<dbReference type="GO" id="GO:0004368">
    <property type="term" value="F:glycerol-3-phosphate dehydrogenase (quinone) activity"/>
    <property type="evidence" value="ECO:0007669"/>
    <property type="project" value="InterPro"/>
</dbReference>
<dbReference type="InterPro" id="IPR036188">
    <property type="entry name" value="FAD/NAD-bd_sf"/>
</dbReference>
<dbReference type="RefSeq" id="WP_132972012.1">
    <property type="nucleotide sequence ID" value="NZ_SMFX01000001.1"/>
</dbReference>
<keyword evidence="3" id="KW-0285">Flavoprotein</keyword>
<dbReference type="InterPro" id="IPR038299">
    <property type="entry name" value="DAO_C_sf"/>
</dbReference>
<protein>
    <submittedName>
        <fullName evidence="8">Glycerol-3-phosphate dehydrogenase</fullName>
    </submittedName>
</protein>
<evidence type="ECO:0000259" key="7">
    <source>
        <dbReference type="Pfam" id="PF16901"/>
    </source>
</evidence>
<dbReference type="PRINTS" id="PR01001">
    <property type="entry name" value="FADG3PDH"/>
</dbReference>
<dbReference type="EMBL" id="SMFX01000001">
    <property type="protein sequence ID" value="TCK18189.1"/>
    <property type="molecule type" value="Genomic_DNA"/>
</dbReference>
<evidence type="ECO:0000256" key="5">
    <source>
        <dbReference type="ARBA" id="ARBA00023002"/>
    </source>
</evidence>
<dbReference type="Gene3D" id="1.10.8.870">
    <property type="entry name" value="Alpha-glycerophosphate oxidase, cap domain"/>
    <property type="match status" value="1"/>
</dbReference>
<dbReference type="Gene3D" id="3.50.50.60">
    <property type="entry name" value="FAD/NAD(P)-binding domain"/>
    <property type="match status" value="1"/>
</dbReference>
<dbReference type="Proteomes" id="UP000295707">
    <property type="component" value="Unassembled WGS sequence"/>
</dbReference>
<dbReference type="Gene3D" id="3.30.9.10">
    <property type="entry name" value="D-Amino Acid Oxidase, subunit A, domain 2"/>
    <property type="match status" value="1"/>
</dbReference>
<accession>A0A4R1HFS1</accession>
<evidence type="ECO:0000313" key="8">
    <source>
        <dbReference type="EMBL" id="TCK18189.1"/>
    </source>
</evidence>
<dbReference type="PANTHER" id="PTHR11985:SF15">
    <property type="entry name" value="GLYCEROL-3-PHOSPHATE DEHYDROGENASE, MITOCHONDRIAL"/>
    <property type="match status" value="1"/>
</dbReference>
<dbReference type="AlphaFoldDB" id="A0A4R1HFS1"/>
<evidence type="ECO:0000256" key="1">
    <source>
        <dbReference type="ARBA" id="ARBA00001974"/>
    </source>
</evidence>
<dbReference type="InterPro" id="IPR000447">
    <property type="entry name" value="G3P_DH_FAD-dep"/>
</dbReference>
<comment type="caution">
    <text evidence="8">The sequence shown here is derived from an EMBL/GenBank/DDBJ whole genome shotgun (WGS) entry which is preliminary data.</text>
</comment>
<sequence length="566" mass="62156">MKRKLNELEDTEFDIVIIGGGIFGACAAWDATLRGLRVALIERGDFCGGTSANSFKMIHGGVRYLQHADIYRLRYSCKERSALLRIAPHLVQPLPIVIPTYGHGASGKAFLGAGLYLYDLLTLGRNRGISDNERKIPVTRFLGRKEILELFPDLKQKGLTGGAMFSDGQMYNPTRLVLAFIQSAVASGASAFNYLEAVGLMRDGDRVTGVQARDVLTGDLLSIRAKVVLNTAGPWAEHFLGNSTGVPLKAKGTYSRDACFVINKRLPGKQAVAVLGRTRDPDAVLSRPARHLFLVPWRNFTLVGVWHVVWDRSPDEVTVTADDLESFIDEINWAYPSLDLTLKDVRMWNAGLVPFGINEPGATNLSYGKRSNLIDHRKTDNVDGLVTLIGIRYTTARADSAKAIDIAVAKLGAQKPRPDSSAIPIMGGDIPDFEDFVQRSYEKQRLGIDISVMRALAHNYGTCVDQVLAYAEKDPDLAQTLGDTTVIKAEVLNAIEHEMAVTLADVVFRRTDLATAGNPGDETLRECASLAARELGWTDDQTETRLQEVYKRFPSFVTDTAENKSA</sequence>
<organism evidence="8 9">
    <name type="scientific">Thiogranum longum</name>
    <dbReference type="NCBI Taxonomy" id="1537524"/>
    <lineage>
        <taxon>Bacteria</taxon>
        <taxon>Pseudomonadati</taxon>
        <taxon>Pseudomonadota</taxon>
        <taxon>Gammaproteobacteria</taxon>
        <taxon>Chromatiales</taxon>
        <taxon>Ectothiorhodospiraceae</taxon>
        <taxon>Thiogranum</taxon>
    </lineage>
</organism>
<keyword evidence="4" id="KW-0274">FAD</keyword>
<dbReference type="PANTHER" id="PTHR11985">
    <property type="entry name" value="GLYCEROL-3-PHOSPHATE DEHYDROGENASE"/>
    <property type="match status" value="1"/>
</dbReference>
<comment type="similarity">
    <text evidence="2">Belongs to the FAD-dependent glycerol-3-phosphate dehydrogenase family.</text>
</comment>
<gene>
    <name evidence="8" type="ORF">DFR30_1464</name>
</gene>
<evidence type="ECO:0000313" key="9">
    <source>
        <dbReference type="Proteomes" id="UP000295707"/>
    </source>
</evidence>
<keyword evidence="9" id="KW-1185">Reference proteome</keyword>
<evidence type="ECO:0000259" key="6">
    <source>
        <dbReference type="Pfam" id="PF01266"/>
    </source>
</evidence>
<dbReference type="Pfam" id="PF01266">
    <property type="entry name" value="DAO"/>
    <property type="match status" value="1"/>
</dbReference>
<evidence type="ECO:0000256" key="3">
    <source>
        <dbReference type="ARBA" id="ARBA00022630"/>
    </source>
</evidence>
<reference evidence="8 9" key="1">
    <citation type="submission" date="2019-03" db="EMBL/GenBank/DDBJ databases">
        <title>Genomic Encyclopedia of Type Strains, Phase IV (KMG-IV): sequencing the most valuable type-strain genomes for metagenomic binning, comparative biology and taxonomic classification.</title>
        <authorList>
            <person name="Goeker M."/>
        </authorList>
    </citation>
    <scope>NUCLEOTIDE SEQUENCE [LARGE SCALE GENOMIC DNA]</scope>
    <source>
        <strain evidence="8 9">DSM 19610</strain>
    </source>
</reference>
<dbReference type="SUPFAM" id="SSF51905">
    <property type="entry name" value="FAD/NAD(P)-binding domain"/>
    <property type="match status" value="1"/>
</dbReference>
<keyword evidence="5" id="KW-0560">Oxidoreductase</keyword>
<feature type="domain" description="Alpha-glycerophosphate oxidase C-terminal" evidence="7">
    <location>
        <begin position="422"/>
        <end position="541"/>
    </location>
</feature>
<dbReference type="GO" id="GO:0046168">
    <property type="term" value="P:glycerol-3-phosphate catabolic process"/>
    <property type="evidence" value="ECO:0007669"/>
    <property type="project" value="TreeGrafter"/>
</dbReference>
<evidence type="ECO:0000256" key="4">
    <source>
        <dbReference type="ARBA" id="ARBA00022827"/>
    </source>
</evidence>
<comment type="cofactor">
    <cofactor evidence="1">
        <name>FAD</name>
        <dbReference type="ChEBI" id="CHEBI:57692"/>
    </cofactor>
</comment>